<dbReference type="KEGG" id="nas:GCU68_00765"/>
<reference evidence="2 3" key="1">
    <citation type="journal article" date="2007" name="Int. J. Syst. Evol. Microbiol.">
        <title>Natronorubrum sulfidifaciens sp. nov., an extremely haloalkaliphilic archaeon isolated from Aiding salt lake in Xin-Jiang, China.</title>
        <authorList>
            <person name="Cui H.L."/>
            <person name="Tohty D."/>
            <person name="Liu H.C."/>
            <person name="Liu S.J."/>
            <person name="Oren A."/>
            <person name="Zhou P.J."/>
        </authorList>
    </citation>
    <scope>NUCLEOTIDE SEQUENCE [LARGE SCALE GENOMIC DNA]</scope>
    <source>
        <strain evidence="2 3">7-3</strain>
    </source>
</reference>
<dbReference type="EMBL" id="CP045488">
    <property type="protein sequence ID" value="QFU81184.1"/>
    <property type="molecule type" value="Genomic_DNA"/>
</dbReference>
<protein>
    <submittedName>
        <fullName evidence="2">DUF393 domain-containing protein</fullName>
    </submittedName>
</protein>
<dbReference type="AlphaFoldDB" id="A0A5P9NZ70"/>
<dbReference type="Proteomes" id="UP000326170">
    <property type="component" value="Chromosome"/>
</dbReference>
<dbReference type="GeneID" id="42299536"/>
<feature type="compositionally biased region" description="Basic and acidic residues" evidence="1">
    <location>
        <begin position="151"/>
        <end position="163"/>
    </location>
</feature>
<evidence type="ECO:0000313" key="2">
    <source>
        <dbReference type="EMBL" id="QFU81184.1"/>
    </source>
</evidence>
<feature type="region of interest" description="Disordered" evidence="1">
    <location>
        <begin position="142"/>
        <end position="163"/>
    </location>
</feature>
<organism evidence="2 3">
    <name type="scientific">Natronorubrum aibiense</name>
    <dbReference type="NCBI Taxonomy" id="348826"/>
    <lineage>
        <taxon>Archaea</taxon>
        <taxon>Methanobacteriati</taxon>
        <taxon>Methanobacteriota</taxon>
        <taxon>Stenosarchaea group</taxon>
        <taxon>Halobacteria</taxon>
        <taxon>Halobacteriales</taxon>
        <taxon>Natrialbaceae</taxon>
        <taxon>Natronorubrum</taxon>
    </lineage>
</organism>
<keyword evidence="3" id="KW-1185">Reference proteome</keyword>
<proteinExistence type="predicted"/>
<name>A0A5P9NZ70_9EURY</name>
<evidence type="ECO:0000313" key="3">
    <source>
        <dbReference type="Proteomes" id="UP000326170"/>
    </source>
</evidence>
<dbReference type="OrthoDB" id="220637at2157"/>
<accession>A0A5P9NZ70</accession>
<dbReference type="RefSeq" id="WP_152938569.1">
    <property type="nucleotide sequence ID" value="NZ_CP045488.1"/>
</dbReference>
<gene>
    <name evidence="2" type="ORF">GCU68_00765</name>
</gene>
<sequence>MTATDAPPVTGVLLYDGDCPFCSAASTAMRQLETVGAVAWNDPAAQAFLEVQFGKPPFALFFVDGEAERVWAGRAAAGELCRRAGMPTLVQDIVDENYERVADAIQFVVGGDREIDPYHGDYPLADDAAALFDDLAAEASRTHVPSGAGSSDREWDLRDETDS</sequence>
<evidence type="ECO:0000256" key="1">
    <source>
        <dbReference type="SAM" id="MobiDB-lite"/>
    </source>
</evidence>